<dbReference type="EMBL" id="FBYC01000004">
    <property type="protein sequence ID" value="CUX81090.1"/>
    <property type="molecule type" value="Genomic_DNA"/>
</dbReference>
<proteinExistence type="inferred from homology"/>
<evidence type="ECO:0000313" key="8">
    <source>
        <dbReference type="Proteomes" id="UP000182045"/>
    </source>
</evidence>
<feature type="region of interest" description="Disordered" evidence="5">
    <location>
        <begin position="70"/>
        <end position="91"/>
    </location>
</feature>
<feature type="domain" description="Integrase DNA-binding" evidence="6">
    <location>
        <begin position="7"/>
        <end position="78"/>
    </location>
</feature>
<comment type="similarity">
    <text evidence="1">Belongs to the 'phage' integrase family.</text>
</comment>
<evidence type="ECO:0000256" key="4">
    <source>
        <dbReference type="ARBA" id="ARBA00023172"/>
    </source>
</evidence>
<keyword evidence="2" id="KW-0229">DNA integration</keyword>
<dbReference type="InterPro" id="IPR038488">
    <property type="entry name" value="Integrase_DNA-bd_sf"/>
</dbReference>
<evidence type="ECO:0000256" key="2">
    <source>
        <dbReference type="ARBA" id="ARBA00022908"/>
    </source>
</evidence>
<feature type="compositionally biased region" description="Basic and acidic residues" evidence="5">
    <location>
        <begin position="82"/>
        <end position="91"/>
    </location>
</feature>
<dbReference type="Pfam" id="PF13356">
    <property type="entry name" value="Arm-DNA-bind_3"/>
    <property type="match status" value="1"/>
</dbReference>
<comment type="caution">
    <text evidence="7">The sequence shown here is derived from an EMBL/GenBank/DDBJ whole genome shotgun (WGS) entry which is preliminary data.</text>
</comment>
<keyword evidence="4" id="KW-0233">DNA recombination</keyword>
<evidence type="ECO:0000256" key="3">
    <source>
        <dbReference type="ARBA" id="ARBA00023125"/>
    </source>
</evidence>
<dbReference type="Proteomes" id="UP000182045">
    <property type="component" value="Unassembled WGS sequence"/>
</dbReference>
<evidence type="ECO:0000256" key="5">
    <source>
        <dbReference type="SAM" id="MobiDB-lite"/>
    </source>
</evidence>
<dbReference type="SUPFAM" id="SSF56349">
    <property type="entry name" value="DNA breaking-rejoining enzymes"/>
    <property type="match status" value="1"/>
</dbReference>
<sequence>MTLSFVRRVREPGRYYDQDGLILTVSKGGGKSWIQRITIQGRRQDIGLGSAHLITPAQARRQALRNREIARAGGNPLAPQPDGRRSPRTEPREITFSRFTLTRHRRLLAAGLGLTRIKEERSRIVRLVIPRIGRIPMARVSVEDIQRVITEISKTNTNTADAVRRQLAILFDESIEARIRPDNPVRSREIVIVKKTRRVTSEGDARNRRVLSELPAFLDALRNSGRRPGIVLLIQFTLLSLRHPKECRLATWSQIDGERRVWRFPNMQKEDGEIVEIRLHDGLWDILQKARLIGRGDRTGWVFPNPNDINKHYTENAGYKVPLELGFNLAQLDFRRAYEYWAEGQTGGVGLEEWFQVIASQQGGDFINANK</sequence>
<dbReference type="Gene3D" id="3.30.160.390">
    <property type="entry name" value="Integrase, DNA-binding domain"/>
    <property type="match status" value="1"/>
</dbReference>
<protein>
    <recommendedName>
        <fullName evidence="6">Integrase DNA-binding domain-containing protein</fullName>
    </recommendedName>
</protein>
<dbReference type="InterPro" id="IPR010998">
    <property type="entry name" value="Integrase_recombinase_N"/>
</dbReference>
<dbReference type="InterPro" id="IPR025166">
    <property type="entry name" value="Integrase_DNA_bind_dom"/>
</dbReference>
<dbReference type="InterPro" id="IPR013762">
    <property type="entry name" value="Integrase-like_cat_sf"/>
</dbReference>
<evidence type="ECO:0000256" key="1">
    <source>
        <dbReference type="ARBA" id="ARBA00008857"/>
    </source>
</evidence>
<dbReference type="PANTHER" id="PTHR30629">
    <property type="entry name" value="PROPHAGE INTEGRASE"/>
    <property type="match status" value="1"/>
</dbReference>
<accession>A0ABM9VV42</accession>
<evidence type="ECO:0000313" key="7">
    <source>
        <dbReference type="EMBL" id="CUX81090.1"/>
    </source>
</evidence>
<name>A0ABM9VV42_9RHOB</name>
<dbReference type="PANTHER" id="PTHR30629:SF2">
    <property type="entry name" value="PROPHAGE INTEGRASE INTS-RELATED"/>
    <property type="match status" value="1"/>
</dbReference>
<keyword evidence="8" id="KW-1185">Reference proteome</keyword>
<evidence type="ECO:0000259" key="6">
    <source>
        <dbReference type="Pfam" id="PF13356"/>
    </source>
</evidence>
<dbReference type="Gene3D" id="1.10.150.130">
    <property type="match status" value="1"/>
</dbReference>
<reference evidence="7 8" key="1">
    <citation type="submission" date="2016-01" db="EMBL/GenBank/DDBJ databases">
        <authorList>
            <person name="Varghese N."/>
        </authorList>
    </citation>
    <scope>NUCLEOTIDE SEQUENCE [LARGE SCALE GENOMIC DNA]</scope>
    <source>
        <strain evidence="7 8">HL-91</strain>
    </source>
</reference>
<dbReference type="InterPro" id="IPR011010">
    <property type="entry name" value="DNA_brk_join_enz"/>
</dbReference>
<organism evidence="7 8">
    <name type="scientific">Roseibaca calidilacus</name>
    <dbReference type="NCBI Taxonomy" id="1666912"/>
    <lineage>
        <taxon>Bacteria</taxon>
        <taxon>Pseudomonadati</taxon>
        <taxon>Pseudomonadota</taxon>
        <taxon>Alphaproteobacteria</taxon>
        <taxon>Rhodobacterales</taxon>
        <taxon>Paracoccaceae</taxon>
        <taxon>Roseinatronobacter</taxon>
    </lineage>
</organism>
<gene>
    <name evidence="7" type="ORF">Ga0058931_1528</name>
</gene>
<dbReference type="InterPro" id="IPR050808">
    <property type="entry name" value="Phage_Integrase"/>
</dbReference>
<dbReference type="Gene3D" id="1.10.443.10">
    <property type="entry name" value="Intergrase catalytic core"/>
    <property type="match status" value="1"/>
</dbReference>
<keyword evidence="3" id="KW-0238">DNA-binding</keyword>